<reference evidence="1" key="1">
    <citation type="submission" date="2013-07" db="EMBL/GenBank/DDBJ databases">
        <title>The genome of Eucalyptus grandis.</title>
        <authorList>
            <person name="Schmutz J."/>
            <person name="Hayes R."/>
            <person name="Myburg A."/>
            <person name="Tuskan G."/>
            <person name="Grattapaglia D."/>
            <person name="Rokhsar D.S."/>
        </authorList>
    </citation>
    <scope>NUCLEOTIDE SEQUENCE</scope>
    <source>
        <tissue evidence="1">Leaf extractions</tissue>
    </source>
</reference>
<protein>
    <submittedName>
        <fullName evidence="1">Uncharacterized protein</fullName>
    </submittedName>
</protein>
<sequence length="104" mass="11902">MSRVLQAPYILQEGAILCEVIKTLNFSWLIQHTPKPTCPLHHLIQSASTKDGKNNQTIHSTHPHQQITSIFADIVLQVQKLKPASAENDHNRIRVSKRMRRESM</sequence>
<name>A0A059BP14_EUCGR</name>
<gene>
    <name evidence="1" type="ORF">EUGRSUZ_F01520</name>
</gene>
<accession>A0A059BP14</accession>
<dbReference type="EMBL" id="KK198758">
    <property type="protein sequence ID" value="KCW67789.1"/>
    <property type="molecule type" value="Genomic_DNA"/>
</dbReference>
<organism evidence="1">
    <name type="scientific">Eucalyptus grandis</name>
    <name type="common">Flooded gum</name>
    <dbReference type="NCBI Taxonomy" id="71139"/>
    <lineage>
        <taxon>Eukaryota</taxon>
        <taxon>Viridiplantae</taxon>
        <taxon>Streptophyta</taxon>
        <taxon>Embryophyta</taxon>
        <taxon>Tracheophyta</taxon>
        <taxon>Spermatophyta</taxon>
        <taxon>Magnoliopsida</taxon>
        <taxon>eudicotyledons</taxon>
        <taxon>Gunneridae</taxon>
        <taxon>Pentapetalae</taxon>
        <taxon>rosids</taxon>
        <taxon>malvids</taxon>
        <taxon>Myrtales</taxon>
        <taxon>Myrtaceae</taxon>
        <taxon>Myrtoideae</taxon>
        <taxon>Eucalypteae</taxon>
        <taxon>Eucalyptus</taxon>
    </lineage>
</organism>
<proteinExistence type="predicted"/>
<dbReference type="AlphaFoldDB" id="A0A059BP14"/>
<evidence type="ECO:0000313" key="1">
    <source>
        <dbReference type="EMBL" id="KCW67789.1"/>
    </source>
</evidence>
<dbReference type="InParanoid" id="A0A059BP14"/>
<dbReference type="Gramene" id="KCW67789">
    <property type="protein sequence ID" value="KCW67789"/>
    <property type="gene ID" value="EUGRSUZ_F01520"/>
</dbReference>